<reference evidence="2" key="1">
    <citation type="journal article" date="2020" name="Stud. Mycol.">
        <title>101 Dothideomycetes genomes: A test case for predicting lifestyles and emergence of pathogens.</title>
        <authorList>
            <person name="Haridas S."/>
            <person name="Albert R."/>
            <person name="Binder M."/>
            <person name="Bloem J."/>
            <person name="LaButti K."/>
            <person name="Salamov A."/>
            <person name="Andreopoulos B."/>
            <person name="Baker S."/>
            <person name="Barry K."/>
            <person name="Bills G."/>
            <person name="Bluhm B."/>
            <person name="Cannon C."/>
            <person name="Castanera R."/>
            <person name="Culley D."/>
            <person name="Daum C."/>
            <person name="Ezra D."/>
            <person name="Gonzalez J."/>
            <person name="Henrissat B."/>
            <person name="Kuo A."/>
            <person name="Liang C."/>
            <person name="Lipzen A."/>
            <person name="Lutzoni F."/>
            <person name="Magnuson J."/>
            <person name="Mondo S."/>
            <person name="Nolan M."/>
            <person name="Ohm R."/>
            <person name="Pangilinan J."/>
            <person name="Park H.-J."/>
            <person name="Ramirez L."/>
            <person name="Alfaro M."/>
            <person name="Sun H."/>
            <person name="Tritt A."/>
            <person name="Yoshinaga Y."/>
            <person name="Zwiers L.-H."/>
            <person name="Turgeon B."/>
            <person name="Goodwin S."/>
            <person name="Spatafora J."/>
            <person name="Crous P."/>
            <person name="Grigoriev I."/>
        </authorList>
    </citation>
    <scope>NUCLEOTIDE SEQUENCE [LARGE SCALE GENOMIC DNA]</scope>
    <source>
        <strain evidence="2">CBS 304.66</strain>
    </source>
</reference>
<keyword evidence="2" id="KW-1185">Reference proteome</keyword>
<dbReference type="AlphaFoldDB" id="A0A9P4N6Z3"/>
<proteinExistence type="predicted"/>
<organism evidence="1 2">
    <name type="scientific">Lojkania enalia</name>
    <dbReference type="NCBI Taxonomy" id="147567"/>
    <lineage>
        <taxon>Eukaryota</taxon>
        <taxon>Fungi</taxon>
        <taxon>Dikarya</taxon>
        <taxon>Ascomycota</taxon>
        <taxon>Pezizomycotina</taxon>
        <taxon>Dothideomycetes</taxon>
        <taxon>Pleosporomycetidae</taxon>
        <taxon>Pleosporales</taxon>
        <taxon>Pleosporales incertae sedis</taxon>
        <taxon>Lojkania</taxon>
    </lineage>
</organism>
<dbReference type="EMBL" id="ML986662">
    <property type="protein sequence ID" value="KAF2261206.1"/>
    <property type="molecule type" value="Genomic_DNA"/>
</dbReference>
<accession>A0A9P4N6Z3</accession>
<evidence type="ECO:0000313" key="2">
    <source>
        <dbReference type="Proteomes" id="UP000800093"/>
    </source>
</evidence>
<comment type="caution">
    <text evidence="1">The sequence shown here is derived from an EMBL/GenBank/DDBJ whole genome shotgun (WGS) entry which is preliminary data.</text>
</comment>
<name>A0A9P4N6Z3_9PLEO</name>
<gene>
    <name evidence="1" type="ORF">CC78DRAFT_583931</name>
</gene>
<sequence length="138" mass="15724">MKLWWNFPDELPTPIWSKRQQETRSTIQAELKPAAEGDPALWRVAVLSIDSDIDWSIISRKLTTEILLAAVRPLKELDLPSNRTANDALDVVGYVELFWRCDGKRNAVYGPTTFLVSSDFDPPYDVIIGRKEMDRCGT</sequence>
<dbReference type="OrthoDB" id="3937572at2759"/>
<dbReference type="Proteomes" id="UP000800093">
    <property type="component" value="Unassembled WGS sequence"/>
</dbReference>
<protein>
    <submittedName>
        <fullName evidence="1">Uncharacterized protein</fullName>
    </submittedName>
</protein>
<evidence type="ECO:0000313" key="1">
    <source>
        <dbReference type="EMBL" id="KAF2261206.1"/>
    </source>
</evidence>